<dbReference type="AlphaFoldDB" id="E6Q5R0"/>
<dbReference type="EMBL" id="CABO01000038">
    <property type="protein sequence ID" value="CBI02531.1"/>
    <property type="molecule type" value="Genomic_DNA"/>
</dbReference>
<evidence type="ECO:0000313" key="1">
    <source>
        <dbReference type="EMBL" id="CBI02531.1"/>
    </source>
</evidence>
<sequence length="75" mass="7953">MPARHSAILVLAGEEVRQVGNSKSSDCDPSLPNHSGELLAAKDEASMLAAQKVAAHARAKEANRALMKDVFGKKK</sequence>
<reference evidence="1" key="1">
    <citation type="submission" date="2009-10" db="EMBL/GenBank/DDBJ databases">
        <title>Diversity of trophic interactions inside an arsenic-rich microbial ecosystem.</title>
        <authorList>
            <person name="Bertin P.N."/>
            <person name="Heinrich-Salmeron A."/>
            <person name="Pelletier E."/>
            <person name="Goulhen-Chollet F."/>
            <person name="Arsene-Ploetze F."/>
            <person name="Gallien S."/>
            <person name="Calteau A."/>
            <person name="Vallenet D."/>
            <person name="Casiot C."/>
            <person name="Chane-Woon-Ming B."/>
            <person name="Giloteaux L."/>
            <person name="Barakat M."/>
            <person name="Bonnefoy V."/>
            <person name="Bruneel O."/>
            <person name="Chandler M."/>
            <person name="Cleiss J."/>
            <person name="Duran R."/>
            <person name="Elbaz-Poulichet F."/>
            <person name="Fonknechten N."/>
            <person name="Lauga B."/>
            <person name="Mornico D."/>
            <person name="Ortet P."/>
            <person name="Schaeffer C."/>
            <person name="Siguier P."/>
            <person name="Alexander Thil Smith A."/>
            <person name="Van Dorsselaer A."/>
            <person name="Weissenbach J."/>
            <person name="Medigue C."/>
            <person name="Le Paslier D."/>
        </authorList>
    </citation>
    <scope>NUCLEOTIDE SEQUENCE</scope>
</reference>
<comment type="caution">
    <text evidence="1">The sequence shown here is derived from an EMBL/GenBank/DDBJ whole genome shotgun (WGS) entry which is preliminary data.</text>
</comment>
<organism evidence="1">
    <name type="scientific">mine drainage metagenome</name>
    <dbReference type="NCBI Taxonomy" id="410659"/>
    <lineage>
        <taxon>unclassified sequences</taxon>
        <taxon>metagenomes</taxon>
        <taxon>ecological metagenomes</taxon>
    </lineage>
</organism>
<accession>E6Q5R0</accession>
<protein>
    <submittedName>
        <fullName evidence="1">Uncharacterized protein</fullName>
    </submittedName>
</protein>
<proteinExistence type="predicted"/>
<gene>
    <name evidence="1" type="ORF">CARN4_1193</name>
</gene>
<name>E6Q5R0_9ZZZZ</name>